<name>A0ABU8SG88_9LACO</name>
<feature type="transmembrane region" description="Helical" evidence="1">
    <location>
        <begin position="52"/>
        <end position="72"/>
    </location>
</feature>
<comment type="caution">
    <text evidence="2">The sequence shown here is derived from an EMBL/GenBank/DDBJ whole genome shotgun (WGS) entry which is preliminary data.</text>
</comment>
<feature type="transmembrane region" description="Helical" evidence="1">
    <location>
        <begin position="7"/>
        <end position="32"/>
    </location>
</feature>
<organism evidence="2 3">
    <name type="scientific">Holzapfeliella saturejae</name>
    <dbReference type="NCBI Taxonomy" id="3082953"/>
    <lineage>
        <taxon>Bacteria</taxon>
        <taxon>Bacillati</taxon>
        <taxon>Bacillota</taxon>
        <taxon>Bacilli</taxon>
        <taxon>Lactobacillales</taxon>
        <taxon>Lactobacillaceae</taxon>
        <taxon>Holzapfeliella</taxon>
    </lineage>
</organism>
<reference evidence="2 3" key="1">
    <citation type="submission" date="2023-10" db="EMBL/GenBank/DDBJ databases">
        <title>Holzapfeliella saturejae sp. nov. isolated from Satureja montana flowers.</title>
        <authorList>
            <person name="Alcantara C."/>
            <person name="Zuniga M."/>
            <person name="Landete J.M."/>
            <person name="Monedero V."/>
        </authorList>
    </citation>
    <scope>NUCLEOTIDE SEQUENCE [LARGE SCALE GENOMIC DNA]</scope>
    <source>
        <strain evidence="2 3">He02</strain>
    </source>
</reference>
<evidence type="ECO:0000313" key="2">
    <source>
        <dbReference type="EMBL" id="MEJ6348400.1"/>
    </source>
</evidence>
<evidence type="ECO:0000256" key="1">
    <source>
        <dbReference type="SAM" id="Phobius"/>
    </source>
</evidence>
<gene>
    <name evidence="2" type="ORF">R4Y45_04055</name>
</gene>
<keyword evidence="1" id="KW-0472">Membrane</keyword>
<evidence type="ECO:0000313" key="3">
    <source>
        <dbReference type="Proteomes" id="UP001377804"/>
    </source>
</evidence>
<protein>
    <recommendedName>
        <fullName evidence="4">NADH dehydrogenase subunit 6</fullName>
    </recommendedName>
</protein>
<dbReference type="EMBL" id="JAWMWG010000001">
    <property type="protein sequence ID" value="MEJ6348400.1"/>
    <property type="molecule type" value="Genomic_DNA"/>
</dbReference>
<keyword evidence="1" id="KW-1133">Transmembrane helix</keyword>
<dbReference type="Proteomes" id="UP001377804">
    <property type="component" value="Unassembled WGS sequence"/>
</dbReference>
<dbReference type="RefSeq" id="WP_339969535.1">
    <property type="nucleotide sequence ID" value="NZ_JAWMWG010000001.1"/>
</dbReference>
<sequence length="80" mass="8977">MDKKAKIVAGCSAILQVVVLIFSITLTVLMNLSDQQKFSGLSYDTLFQWSNILLVIQMFLLAITMISTAVLLENRKKKRA</sequence>
<keyword evidence="3" id="KW-1185">Reference proteome</keyword>
<proteinExistence type="predicted"/>
<keyword evidence="1" id="KW-0812">Transmembrane</keyword>
<evidence type="ECO:0008006" key="4">
    <source>
        <dbReference type="Google" id="ProtNLM"/>
    </source>
</evidence>
<accession>A0ABU8SG88</accession>